<evidence type="ECO:0000259" key="9">
    <source>
        <dbReference type="Pfam" id="PF10708"/>
    </source>
</evidence>
<organism evidence="10 11">
    <name type="scientific">Kitasatospora phosalacinea</name>
    <dbReference type="NCBI Taxonomy" id="2065"/>
    <lineage>
        <taxon>Bacteria</taxon>
        <taxon>Bacillati</taxon>
        <taxon>Actinomycetota</taxon>
        <taxon>Actinomycetes</taxon>
        <taxon>Kitasatosporales</taxon>
        <taxon>Streptomycetaceae</taxon>
        <taxon>Kitasatospora</taxon>
    </lineage>
</organism>
<comment type="subcellular location">
    <subcellularLocation>
        <location evidence="1">Cell membrane</location>
        <topology evidence="1">Multi-pass membrane protein</topology>
    </subcellularLocation>
</comment>
<feature type="transmembrane region" description="Helical" evidence="7">
    <location>
        <begin position="580"/>
        <end position="598"/>
    </location>
</feature>
<dbReference type="EMBL" id="JBHYPX010000017">
    <property type="protein sequence ID" value="MFE1352534.1"/>
    <property type="molecule type" value="Genomic_DNA"/>
</dbReference>
<feature type="transmembrane region" description="Helical" evidence="7">
    <location>
        <begin position="467"/>
        <end position="489"/>
    </location>
</feature>
<feature type="compositionally biased region" description="Gly residues" evidence="6">
    <location>
        <begin position="144"/>
        <end position="153"/>
    </location>
</feature>
<proteinExistence type="predicted"/>
<evidence type="ECO:0000259" key="8">
    <source>
        <dbReference type="Pfam" id="PF06271"/>
    </source>
</evidence>
<feature type="compositionally biased region" description="Low complexity" evidence="6">
    <location>
        <begin position="431"/>
        <end position="447"/>
    </location>
</feature>
<evidence type="ECO:0000256" key="3">
    <source>
        <dbReference type="ARBA" id="ARBA00022692"/>
    </source>
</evidence>
<gene>
    <name evidence="10" type="ORF">ACFW6T_11150</name>
</gene>
<feature type="domain" description="RDD" evidence="8">
    <location>
        <begin position="461"/>
        <end position="611"/>
    </location>
</feature>
<feature type="domain" description="DUF2510" evidence="9">
    <location>
        <begin position="23"/>
        <end position="54"/>
    </location>
</feature>
<evidence type="ECO:0000256" key="6">
    <source>
        <dbReference type="SAM" id="MobiDB-lite"/>
    </source>
</evidence>
<evidence type="ECO:0000256" key="1">
    <source>
        <dbReference type="ARBA" id="ARBA00004651"/>
    </source>
</evidence>
<evidence type="ECO:0000256" key="4">
    <source>
        <dbReference type="ARBA" id="ARBA00022989"/>
    </source>
</evidence>
<feature type="compositionally biased region" description="Low complexity" evidence="6">
    <location>
        <begin position="131"/>
        <end position="143"/>
    </location>
</feature>
<dbReference type="InterPro" id="IPR018929">
    <property type="entry name" value="DUF2510"/>
</dbReference>
<evidence type="ECO:0000256" key="7">
    <source>
        <dbReference type="SAM" id="Phobius"/>
    </source>
</evidence>
<feature type="transmembrane region" description="Helical" evidence="7">
    <location>
        <begin position="523"/>
        <end position="544"/>
    </location>
</feature>
<feature type="compositionally biased region" description="Low complexity" evidence="6">
    <location>
        <begin position="302"/>
        <end position="318"/>
    </location>
</feature>
<keyword evidence="3 7" id="KW-0812">Transmembrane</keyword>
<evidence type="ECO:0000256" key="5">
    <source>
        <dbReference type="ARBA" id="ARBA00023136"/>
    </source>
</evidence>
<protein>
    <submittedName>
        <fullName evidence="10">RDD family protein</fullName>
    </submittedName>
</protein>
<name>A0ABW6GIW2_9ACTN</name>
<feature type="region of interest" description="Disordered" evidence="6">
    <location>
        <begin position="302"/>
        <end position="457"/>
    </location>
</feature>
<keyword evidence="2" id="KW-1003">Cell membrane</keyword>
<feature type="region of interest" description="Disordered" evidence="6">
    <location>
        <begin position="130"/>
        <end position="157"/>
    </location>
</feature>
<dbReference type="Pfam" id="PF06271">
    <property type="entry name" value="RDD"/>
    <property type="match status" value="1"/>
</dbReference>
<dbReference type="InterPro" id="IPR051791">
    <property type="entry name" value="Pra-immunoreactive"/>
</dbReference>
<feature type="compositionally biased region" description="Low complexity" evidence="6">
    <location>
        <begin position="368"/>
        <end position="403"/>
    </location>
</feature>
<keyword evidence="11" id="KW-1185">Reference proteome</keyword>
<reference evidence="10 11" key="1">
    <citation type="submission" date="2024-09" db="EMBL/GenBank/DDBJ databases">
        <title>The Natural Products Discovery Center: Release of the First 8490 Sequenced Strains for Exploring Actinobacteria Biosynthetic Diversity.</title>
        <authorList>
            <person name="Kalkreuter E."/>
            <person name="Kautsar S.A."/>
            <person name="Yang D."/>
            <person name="Bader C.D."/>
            <person name="Teijaro C.N."/>
            <person name="Fluegel L."/>
            <person name="Davis C.M."/>
            <person name="Simpson J.R."/>
            <person name="Lauterbach L."/>
            <person name="Steele A.D."/>
            <person name="Gui C."/>
            <person name="Meng S."/>
            <person name="Li G."/>
            <person name="Viehrig K."/>
            <person name="Ye F."/>
            <person name="Su P."/>
            <person name="Kiefer A.F."/>
            <person name="Nichols A."/>
            <person name="Cepeda A.J."/>
            <person name="Yan W."/>
            <person name="Fan B."/>
            <person name="Jiang Y."/>
            <person name="Adhikari A."/>
            <person name="Zheng C.-J."/>
            <person name="Schuster L."/>
            <person name="Cowan T.M."/>
            <person name="Smanski M.J."/>
            <person name="Chevrette M.G."/>
            <person name="De Carvalho L.P.S."/>
            <person name="Shen B."/>
        </authorList>
    </citation>
    <scope>NUCLEOTIDE SEQUENCE [LARGE SCALE GENOMIC DNA]</scope>
    <source>
        <strain evidence="10 11">NPDC058753</strain>
    </source>
</reference>
<dbReference type="Pfam" id="PF10708">
    <property type="entry name" value="DUF2510"/>
    <property type="match status" value="1"/>
</dbReference>
<dbReference type="RefSeq" id="WP_380324006.1">
    <property type="nucleotide sequence ID" value="NZ_JBHYPW010000023.1"/>
</dbReference>
<accession>A0ABW6GIW2</accession>
<evidence type="ECO:0000313" key="11">
    <source>
        <dbReference type="Proteomes" id="UP001599542"/>
    </source>
</evidence>
<dbReference type="PANTHER" id="PTHR36115:SF4">
    <property type="entry name" value="MEMBRANE PROTEIN"/>
    <property type="match status" value="1"/>
</dbReference>
<evidence type="ECO:0000313" key="10">
    <source>
        <dbReference type="EMBL" id="MFE1352534.1"/>
    </source>
</evidence>
<dbReference type="Proteomes" id="UP001599542">
    <property type="component" value="Unassembled WGS sequence"/>
</dbReference>
<feature type="compositionally biased region" description="Basic and acidic residues" evidence="6">
    <location>
        <begin position="405"/>
        <end position="430"/>
    </location>
</feature>
<keyword evidence="4 7" id="KW-1133">Transmembrane helix</keyword>
<sequence length="621" mass="62042">MTDRPSTAGPMLGATLAGDAGAPGYYPDPSVPGFIRYWAGHAWVPGTSRPAPAPGEPLDPPRFVARYLTAPPYALPPGLAPAAPAAPTVPAAAGTGLGAEEAAGPLVETGPIYLDETRAQAVFTMSVHPEAAPGTGTDTDAGAAAGGSAGTGPGELEVRPRNQMESLRPVEATPWAVAGSGLQPVAAESWATAAALHLGGGGAGVPAGAVVAPRKGREARGARSAGEVREVEAAARPLELAGPAVAVEPEPEAVVGVAAVPRAAQPLGGTPWHGAGAGAGVGEGVGDGSVGLAVTPGALVEPVPSAEPAEPVESAEPVRSSAGLRPEALSEALPQPRSADSGSGWRADPRAQRGLMETGGAPRWVSWGVEPEGGAAGAPVQEQAPASGPAPAPASAEAPVEVPVEAERPGREPRAAHVTSERVRPSRRAGETVPAPAARAAEGAAAGAKKRRAGPPAPVPAGLGARAFAWLVDGAVTAVVGAAVAVPLAGTVRAHVQEKIDQAALAASLTGRQRQVWLLDGTVLSRVGVLLGVLLVFGLLYQVLPIARTGQTFGKRLARVRVVAAGGTGAPGFGRSLLRWLVRGLGTAVLLGPLAALLDRPARRGWHDRAARTRAVRAERG</sequence>
<dbReference type="InterPro" id="IPR010432">
    <property type="entry name" value="RDD"/>
</dbReference>
<dbReference type="PANTHER" id="PTHR36115">
    <property type="entry name" value="PROLINE-RICH ANTIGEN HOMOLOG-RELATED"/>
    <property type="match status" value="1"/>
</dbReference>
<evidence type="ECO:0000256" key="2">
    <source>
        <dbReference type="ARBA" id="ARBA00022475"/>
    </source>
</evidence>
<keyword evidence="5 7" id="KW-0472">Membrane</keyword>
<comment type="caution">
    <text evidence="10">The sequence shown here is derived from an EMBL/GenBank/DDBJ whole genome shotgun (WGS) entry which is preliminary data.</text>
</comment>